<proteinExistence type="predicted"/>
<protein>
    <submittedName>
        <fullName evidence="2">RING-type domain-containing protein</fullName>
    </submittedName>
</protein>
<evidence type="ECO:0000313" key="2">
    <source>
        <dbReference type="WBParaSite" id="JU765_v2.g2868.t1"/>
    </source>
</evidence>
<dbReference type="Proteomes" id="UP000887576">
    <property type="component" value="Unplaced"/>
</dbReference>
<sequence length="461" mass="52236">MEKDAGLYDNISCPLCKGFLIDTVTLTDCAHFFCRSCFLKHLEKSKSCPTCQIELKNLQTSFQPDHTLQDFVYKYAATTYWKEIRQRSDYIEKRFPTIEEKKLIADWKLIQFSQFLCLKNEKIPITVEYISPNDLLKYSLNGENSTTEIKSKFIRHFRCLSSVKIKHLKKLLQGKFDLPDNYVLQFIDLDSEEILEDDYSFQDLIYIFGWKRENSIIIRFTLSKLCSDEDKPPVLQVEEFIDVNNQNDSPPKLTPEPPILHKMPSLTVNLSTDLFTAGSSKSTSKLPIITKTNDPIPKKKRKISAKKVEKVPIAPNLSSSGLASTSSSSNSPTVSANNLIKTPSPVTMVQSIPSTSMQSPRLSYIEPQRFIQRTPDNICAVPTFGAMNPIYFMNLVAPVNTISMTQPITPISANVGNSIKLSQPLQGQRKGNDIVFQLAQLGQGQNVEKLNQNWTRAYLTP</sequence>
<reference evidence="2" key="1">
    <citation type="submission" date="2022-11" db="UniProtKB">
        <authorList>
            <consortium name="WormBaseParasite"/>
        </authorList>
    </citation>
    <scope>IDENTIFICATION</scope>
</reference>
<organism evidence="1 2">
    <name type="scientific">Panagrolaimus sp. JU765</name>
    <dbReference type="NCBI Taxonomy" id="591449"/>
    <lineage>
        <taxon>Eukaryota</taxon>
        <taxon>Metazoa</taxon>
        <taxon>Ecdysozoa</taxon>
        <taxon>Nematoda</taxon>
        <taxon>Chromadorea</taxon>
        <taxon>Rhabditida</taxon>
        <taxon>Tylenchina</taxon>
        <taxon>Panagrolaimomorpha</taxon>
        <taxon>Panagrolaimoidea</taxon>
        <taxon>Panagrolaimidae</taxon>
        <taxon>Panagrolaimus</taxon>
    </lineage>
</organism>
<accession>A0AC34R329</accession>
<evidence type="ECO:0000313" key="1">
    <source>
        <dbReference type="Proteomes" id="UP000887576"/>
    </source>
</evidence>
<name>A0AC34R329_9BILA</name>
<dbReference type="WBParaSite" id="JU765_v2.g2868.t1">
    <property type="protein sequence ID" value="JU765_v2.g2868.t1"/>
    <property type="gene ID" value="JU765_v2.g2868"/>
</dbReference>